<protein>
    <submittedName>
        <fullName evidence="1">Uncharacterized protein</fullName>
    </submittedName>
</protein>
<name>A0A5D4RTN1_9BACI</name>
<accession>A0A5D4RTN1</accession>
<dbReference type="RefSeq" id="WP_148984863.1">
    <property type="nucleotide sequence ID" value="NZ_JBNILK010000003.1"/>
</dbReference>
<comment type="caution">
    <text evidence="1">The sequence shown here is derived from an EMBL/GenBank/DDBJ whole genome shotgun (WGS) entry which is preliminary data.</text>
</comment>
<proteinExistence type="predicted"/>
<dbReference type="AlphaFoldDB" id="A0A5D4RTN1"/>
<dbReference type="EMBL" id="VTEQ01000002">
    <property type="protein sequence ID" value="TYS54725.1"/>
    <property type="molecule type" value="Genomic_DNA"/>
</dbReference>
<evidence type="ECO:0000313" key="1">
    <source>
        <dbReference type="EMBL" id="TYS54725.1"/>
    </source>
</evidence>
<reference evidence="1 2" key="1">
    <citation type="submission" date="2019-08" db="EMBL/GenBank/DDBJ databases">
        <title>Bacillus genomes from the desert of Cuatro Cienegas, Coahuila.</title>
        <authorList>
            <person name="Olmedo-Alvarez G."/>
        </authorList>
    </citation>
    <scope>NUCLEOTIDE SEQUENCE [LARGE SCALE GENOMIC DNA]</scope>
    <source>
        <strain evidence="1 2">CH108_3D</strain>
    </source>
</reference>
<dbReference type="Proteomes" id="UP000322997">
    <property type="component" value="Unassembled WGS sequence"/>
</dbReference>
<evidence type="ECO:0000313" key="2">
    <source>
        <dbReference type="Proteomes" id="UP000322997"/>
    </source>
</evidence>
<organism evidence="1 2">
    <name type="scientific">Rossellomorea marisflavi</name>
    <dbReference type="NCBI Taxonomy" id="189381"/>
    <lineage>
        <taxon>Bacteria</taxon>
        <taxon>Bacillati</taxon>
        <taxon>Bacillota</taxon>
        <taxon>Bacilli</taxon>
        <taxon>Bacillales</taxon>
        <taxon>Bacillaceae</taxon>
        <taxon>Rossellomorea</taxon>
    </lineage>
</organism>
<gene>
    <name evidence="1" type="ORF">FZC83_07190</name>
</gene>
<sequence length="192" mass="22258">MLDKINDINLALNNKNYLSALALSLTLPDICGAIEYPHFIHKNGKRNVGKQYAAWFDNRANRYFADNTGWTKDYTRAKNPYFTGEMCYSLRCSFLHDGNSNIKNWDNKEDTDFFYSYEFELAIGGANSFGLSWATQSNNDSKIMKTKTVRVNIYTLCKSICVAADNYYREKDPILFKDHNIILIDFNSFKNR</sequence>